<dbReference type="Proteomes" id="UP000178892">
    <property type="component" value="Unassembled WGS sequence"/>
</dbReference>
<evidence type="ECO:0000313" key="2">
    <source>
        <dbReference type="Proteomes" id="UP000178892"/>
    </source>
</evidence>
<organism evidence="1 2">
    <name type="scientific">Candidatus Doudnabacteria bacterium RIFCSPHIGHO2_01_FULL_46_24</name>
    <dbReference type="NCBI Taxonomy" id="1817825"/>
    <lineage>
        <taxon>Bacteria</taxon>
        <taxon>Candidatus Doudnaibacteriota</taxon>
    </lineage>
</organism>
<dbReference type="EMBL" id="MFEL01000010">
    <property type="protein sequence ID" value="OGE81245.1"/>
    <property type="molecule type" value="Genomic_DNA"/>
</dbReference>
<proteinExistence type="predicted"/>
<reference evidence="1 2" key="1">
    <citation type="journal article" date="2016" name="Nat. Commun.">
        <title>Thousands of microbial genomes shed light on interconnected biogeochemical processes in an aquifer system.</title>
        <authorList>
            <person name="Anantharaman K."/>
            <person name="Brown C.T."/>
            <person name="Hug L.A."/>
            <person name="Sharon I."/>
            <person name="Castelle C.J."/>
            <person name="Probst A.J."/>
            <person name="Thomas B.C."/>
            <person name="Singh A."/>
            <person name="Wilkins M.J."/>
            <person name="Karaoz U."/>
            <person name="Brodie E.L."/>
            <person name="Williams K.H."/>
            <person name="Hubbard S.S."/>
            <person name="Banfield J.F."/>
        </authorList>
    </citation>
    <scope>NUCLEOTIDE SEQUENCE [LARGE SCALE GENOMIC DNA]</scope>
</reference>
<dbReference type="AlphaFoldDB" id="A0A1F5NUA6"/>
<accession>A0A1F5NUA6</accession>
<sequence length="147" mass="15828">MKKRKTKESKRGKGQKGYPAWVLAVVLLSVLLVEGALFNSTGADWAEAAELLDVSEANNELRITNYLSAEALAQADELRQAASELLPKVTFSEWEPLTSKVAFGLFRPVGEVVASVNGFYLAAADEMTAVLDLSSEPGRVAGISITR</sequence>
<comment type="caution">
    <text evidence="1">The sequence shown here is derived from an EMBL/GenBank/DDBJ whole genome shotgun (WGS) entry which is preliminary data.</text>
</comment>
<dbReference type="STRING" id="1817825.A2720_01765"/>
<gene>
    <name evidence="1" type="ORF">A2720_01765</name>
</gene>
<evidence type="ECO:0000313" key="1">
    <source>
        <dbReference type="EMBL" id="OGE81245.1"/>
    </source>
</evidence>
<protein>
    <submittedName>
        <fullName evidence="1">Uncharacterized protein</fullName>
    </submittedName>
</protein>
<name>A0A1F5NUA6_9BACT</name>